<evidence type="ECO:0000256" key="1">
    <source>
        <dbReference type="ARBA" id="ARBA00004613"/>
    </source>
</evidence>
<dbReference type="Proteomes" id="UP000464495">
    <property type="component" value="Chromosome"/>
</dbReference>
<keyword evidence="2" id="KW-0964">Secreted</keyword>
<dbReference type="PRINTS" id="PR00313">
    <property type="entry name" value="CABNDNGRPT"/>
</dbReference>
<evidence type="ECO:0000313" key="4">
    <source>
        <dbReference type="EMBL" id="QHQ35489.1"/>
    </source>
</evidence>
<comment type="subcellular location">
    <subcellularLocation>
        <location evidence="1">Secreted</location>
    </subcellularLocation>
</comment>
<dbReference type="Gene3D" id="2.150.10.10">
    <property type="entry name" value="Serralysin-like metalloprotease, C-terminal"/>
    <property type="match status" value="1"/>
</dbReference>
<dbReference type="InterPro" id="IPR050557">
    <property type="entry name" value="RTX_toxin/Mannuronan_C5-epim"/>
</dbReference>
<keyword evidence="5" id="KW-1185">Reference proteome</keyword>
<sequence>MPPLPTRGDDSIYGTDDPSVVDRLTGLEGNDYINAGDGNDFVFEGAWNWGGGLIDMFGDIPELTPGEPVDFGGGEDILDGGAGFDELNYYGYTQSVYMNFQTNRIIRNGETDIFRNFEWVVLSDADDVVITNDNAKGVLLQAGDDTVVGFADISEIFGGTGIDTVDCSQMQVNILLDARNGITRMEGGWGGTIAEFEIYIGSRNYRNTIITDDVSSTVTGGNVRDILRGGAGNDTINGKGGNDTIRGGNGNDTLRGGDGDDNMIGGGGRNTVQGGNGADTILNESANGTISGGNGNDFITSNGNNSTINGGAHNDTIASTGADVTIGGGNGADDISSTGARAVIHGGNGNDVIEAMGTGAEVRGGGGNDDIFLWRGRAFGGDGDDTISVHGSYSGSTLNLGAGDDVAQLRGTGNTVYAGSGADLINVRGQDHRVFGGDGADRVNIGTRGGNQNQTNATVQGNGGNDNFFVFAGADAILGGGGADTFNFFTNSTSLTGIAGGWGADRFNFNEFGNDATVRISDFNTGMDRLDIRGISGLGDLDSLTNQNGNAVLRFTQESRTLDPGNDVQITLTLEGVAAGTLTDDIFL</sequence>
<dbReference type="AlphaFoldDB" id="A0A6P1T2E9"/>
<feature type="region of interest" description="Disordered" evidence="3">
    <location>
        <begin position="234"/>
        <end position="257"/>
    </location>
</feature>
<accession>A0A6P1T2E9</accession>
<dbReference type="PROSITE" id="PS00330">
    <property type="entry name" value="HEMOLYSIN_CALCIUM"/>
    <property type="match status" value="1"/>
</dbReference>
<proteinExistence type="predicted"/>
<dbReference type="GO" id="GO:0005509">
    <property type="term" value="F:calcium ion binding"/>
    <property type="evidence" value="ECO:0007669"/>
    <property type="project" value="InterPro"/>
</dbReference>
<dbReference type="EMBL" id="CP046620">
    <property type="protein sequence ID" value="QHQ35489.1"/>
    <property type="molecule type" value="Genomic_DNA"/>
</dbReference>
<evidence type="ECO:0008006" key="6">
    <source>
        <dbReference type="Google" id="ProtNLM"/>
    </source>
</evidence>
<evidence type="ECO:0000256" key="2">
    <source>
        <dbReference type="ARBA" id="ARBA00022525"/>
    </source>
</evidence>
<dbReference type="PANTHER" id="PTHR38340">
    <property type="entry name" value="S-LAYER PROTEIN"/>
    <property type="match status" value="1"/>
</dbReference>
<protein>
    <recommendedName>
        <fullName evidence="6">Calcium-binding protein</fullName>
    </recommendedName>
</protein>
<name>A0A6P1T2E9_9RHOB</name>
<dbReference type="KEGG" id="amaq:GO499_09955"/>
<dbReference type="GO" id="GO:0005576">
    <property type="term" value="C:extracellular region"/>
    <property type="evidence" value="ECO:0007669"/>
    <property type="project" value="UniProtKB-SubCell"/>
</dbReference>
<evidence type="ECO:0000313" key="5">
    <source>
        <dbReference type="Proteomes" id="UP000464495"/>
    </source>
</evidence>
<dbReference type="InterPro" id="IPR011049">
    <property type="entry name" value="Serralysin-like_metalloprot_C"/>
</dbReference>
<dbReference type="PANTHER" id="PTHR38340:SF1">
    <property type="entry name" value="S-LAYER PROTEIN"/>
    <property type="match status" value="1"/>
</dbReference>
<gene>
    <name evidence="4" type="ORF">GO499_09955</name>
</gene>
<dbReference type="InterPro" id="IPR001343">
    <property type="entry name" value="Hemolysn_Ca-bd"/>
</dbReference>
<dbReference type="InterPro" id="IPR018511">
    <property type="entry name" value="Hemolysin-typ_Ca-bd_CS"/>
</dbReference>
<reference evidence="4 5" key="1">
    <citation type="submission" date="2019-12" db="EMBL/GenBank/DDBJ databases">
        <title>Complete genome sequence of Algicella marina strain 9Alg 56(T) isolated from the red alga Tichocarpus crinitus.</title>
        <authorList>
            <person name="Kim S.-G."/>
            <person name="Nedashkovskaya O.I."/>
        </authorList>
    </citation>
    <scope>NUCLEOTIDE SEQUENCE [LARGE SCALE GENOMIC DNA]</scope>
    <source>
        <strain evidence="4 5">9Alg 56</strain>
    </source>
</reference>
<dbReference type="RefSeq" id="WP_161862049.1">
    <property type="nucleotide sequence ID" value="NZ_CP046620.1"/>
</dbReference>
<dbReference type="SUPFAM" id="SSF51120">
    <property type="entry name" value="beta-Roll"/>
    <property type="match status" value="3"/>
</dbReference>
<dbReference type="Pfam" id="PF00353">
    <property type="entry name" value="HemolysinCabind"/>
    <property type="match status" value="8"/>
</dbReference>
<organism evidence="4 5">
    <name type="scientific">Algicella marina</name>
    <dbReference type="NCBI Taxonomy" id="2683284"/>
    <lineage>
        <taxon>Bacteria</taxon>
        <taxon>Pseudomonadati</taxon>
        <taxon>Pseudomonadota</taxon>
        <taxon>Alphaproteobacteria</taxon>
        <taxon>Rhodobacterales</taxon>
        <taxon>Paracoccaceae</taxon>
        <taxon>Algicella</taxon>
    </lineage>
</organism>
<dbReference type="Gene3D" id="2.160.20.160">
    <property type="match status" value="1"/>
</dbReference>
<evidence type="ECO:0000256" key="3">
    <source>
        <dbReference type="SAM" id="MobiDB-lite"/>
    </source>
</evidence>